<accession>A0AAW2ZK90</accession>
<dbReference type="Gene3D" id="3.40.50.720">
    <property type="entry name" value="NAD(P)-binding Rossmann-like Domain"/>
    <property type="match status" value="1"/>
</dbReference>
<feature type="domain" description="Carrier" evidence="3">
    <location>
        <begin position="830"/>
        <end position="907"/>
    </location>
</feature>
<dbReference type="PANTHER" id="PTHR44845:SF1">
    <property type="entry name" value="L-2-AMINOADIPATE REDUCTASE"/>
    <property type="match status" value="1"/>
</dbReference>
<dbReference type="Pfam" id="PF00501">
    <property type="entry name" value="AMP-binding"/>
    <property type="match status" value="1"/>
</dbReference>
<evidence type="ECO:0000313" key="4">
    <source>
        <dbReference type="EMBL" id="KAL0489141.1"/>
    </source>
</evidence>
<dbReference type="PIRSF" id="PIRSF001617">
    <property type="entry name" value="Alpha-AR"/>
    <property type="match status" value="1"/>
</dbReference>
<dbReference type="SUPFAM" id="SSF47336">
    <property type="entry name" value="ACP-like"/>
    <property type="match status" value="1"/>
</dbReference>
<dbReference type="GO" id="GO:0044550">
    <property type="term" value="P:secondary metabolite biosynthetic process"/>
    <property type="evidence" value="ECO:0007669"/>
    <property type="project" value="UniProtKB-ARBA"/>
</dbReference>
<keyword evidence="2" id="KW-0597">Phosphoprotein</keyword>
<evidence type="ECO:0000256" key="1">
    <source>
        <dbReference type="ARBA" id="ARBA00022450"/>
    </source>
</evidence>
<dbReference type="CDD" id="cd05235">
    <property type="entry name" value="SDR_e1"/>
    <property type="match status" value="1"/>
</dbReference>
<comment type="caution">
    <text evidence="4">The sequence shown here is derived from an EMBL/GenBank/DDBJ whole genome shotgun (WGS) entry which is preliminary data.</text>
</comment>
<dbReference type="Pfam" id="PF13193">
    <property type="entry name" value="AMP-binding_C"/>
    <property type="match status" value="1"/>
</dbReference>
<dbReference type="NCBIfam" id="TIGR01733">
    <property type="entry name" value="AA-adenyl-dom"/>
    <property type="match status" value="1"/>
</dbReference>
<keyword evidence="1" id="KW-0596">Phosphopantetheine</keyword>
<dbReference type="FunFam" id="1.10.1200.10:FF:000005">
    <property type="entry name" value="Nonribosomal peptide synthetase 1"/>
    <property type="match status" value="1"/>
</dbReference>
<dbReference type="Gene3D" id="1.10.1200.10">
    <property type="entry name" value="ACP-like"/>
    <property type="match status" value="1"/>
</dbReference>
<dbReference type="InterPro" id="IPR000873">
    <property type="entry name" value="AMP-dep_synth/lig_dom"/>
</dbReference>
<gene>
    <name evidence="4" type="ORF">AKO1_013863</name>
</gene>
<dbReference type="InterPro" id="IPR020845">
    <property type="entry name" value="AMP-binding_CS"/>
</dbReference>
<sequence length="1413" mass="159436">MTSAEHRQEIEFWKGLIEQNQSLKLPTDHSRKQNVRDISYLTTEEFHIPTLVQDKFIKEIASLLNGDQDQTLSTVVLTLFSVLLTRYTNEETFVVGVKDQKGQQSLACIQIQHPPQESSFSTLLKRNASALEDAQRNIKNDLNLQTVLDILIPRSSATQNSEYDRRSELTTLIQASFSYSNSEISVTEGQTPFSLSHVDVHVHYNTANASIALAYRRDLFSIERIRDTAHQIVLLAEQVSSDLNASIFEHTLVTQVAQQVLPNPDQDLNTNWEGSVHDHFERQALNNPNGICVTDSRECLTFSQLNAVANKLSRRLIQKGLKRQQVVAIFGHRSTAMVWAILSVLKCAASFTIIDPVYPAQRIIDCISVAEPSAVIFIDAIGSMPLEVEQYIESDDSNVMFIENIKTPLTALNNNTYDHSPDNLEGISQVTAEDVAVITFTSGSTGMPKGVMGRHGPLTHYYPFIRDRFEMTKDDRFSMQSGISHDPLQRDIFTPWFLGAEILIPDNEDIVNPGRLAQWFHEKRITITHLTPAMGQLLTSAASTPENADLKLTHLRWAFFVGDVLTKKFVRRMCNISPQVKVINLYGSTETQRSVTYFLVPDPSTPSFESLKDILPIGTGMRDVQSIIYTRHGKRQLCGISEVGEIYMKSPHLSKGYKNKPEENAEKFLPIKNERMYRTGDLGRYLPSGDAECSGRADDQVKIRGFRIELGEINTALNSHEWIKESVTIVRQDSGQDKRIASYFVWDATQLNKLNIDPKVNPGILIRDLRKYIRTKLPDYMVPSHFIVLDKLPLTPNGKIKHADLPAPINVLDLNQKAKNTLQDEDQHTSPRNDLERKLSEIWKQVLGVANISVRDGFFDLGGHSINATLLVLKIRQEIQGAKDLPVELLFKSPTIAALAVAIDLMRTGASSNQSKSVIDLSQEAMLDASIRPQQQDQIVLLKQPRHVVTWFKYQSRWSSPSSILLTGCTGFLGAFILTDLLKQTNSKIYCLVRSKSTKEANHRIRESLQQHHLLWITQELENGAQVKNVVNKDNIDQVMSDRIIPIMGDLSQPSLGLKEETFNQLSDDIDVIIHNGAVVHWMYPYERLKSANVNGTVEIIRMACSGKKLTPIHYVSTTSVFDSQGYKTMSDVYEDSDLPFHEDLSGGYPRSKWVAEKLIMNARRRGLPACIYRPGYVTGHSLTGVWNPDDFLCRMIKGCIQLKMYPDLPHSKLDMSPVDFVSGAIVHLCLERDSLDKHKAYHLVNPNEFYFNALFRTGEQLGYEITKVPFETWKSALYAQVQNANPDQEENALLPMLAHFTDDFEKSMGATVRPWYDNTHTLEALYESGIECPQVETLLGTYYKFLCKCGFLSPPEKMTDLAKELQLNLIHKTSDMFTAVSDVAVKVPKSYQGLMRNNRVASNSDLSSNIGL</sequence>
<reference evidence="4 5" key="1">
    <citation type="submission" date="2024-03" db="EMBL/GenBank/DDBJ databases">
        <title>The Acrasis kona genome and developmental transcriptomes reveal deep origins of eukaryotic multicellular pathways.</title>
        <authorList>
            <person name="Sheikh S."/>
            <person name="Fu C.-J."/>
            <person name="Brown M.W."/>
            <person name="Baldauf S.L."/>
        </authorList>
    </citation>
    <scope>NUCLEOTIDE SEQUENCE [LARGE SCALE GENOMIC DNA]</scope>
    <source>
        <strain evidence="4 5">ATCC MYA-3509</strain>
    </source>
</reference>
<dbReference type="InterPro" id="IPR045851">
    <property type="entry name" value="AMP-bd_C_sf"/>
</dbReference>
<dbReference type="InterPro" id="IPR042099">
    <property type="entry name" value="ANL_N_sf"/>
</dbReference>
<dbReference type="InterPro" id="IPR025110">
    <property type="entry name" value="AMP-bd_C"/>
</dbReference>
<dbReference type="SUPFAM" id="SSF52777">
    <property type="entry name" value="CoA-dependent acyltransferases"/>
    <property type="match status" value="1"/>
</dbReference>
<dbReference type="Proteomes" id="UP001431209">
    <property type="component" value="Unassembled WGS sequence"/>
</dbReference>
<dbReference type="SUPFAM" id="SSF51735">
    <property type="entry name" value="NAD(P)-binding Rossmann-fold domains"/>
    <property type="match status" value="1"/>
</dbReference>
<proteinExistence type="predicted"/>
<evidence type="ECO:0000256" key="2">
    <source>
        <dbReference type="ARBA" id="ARBA00022553"/>
    </source>
</evidence>
<dbReference type="InterPro" id="IPR010071">
    <property type="entry name" value="AA_adenyl_dom"/>
</dbReference>
<dbReference type="EMBL" id="JAOPGA020001518">
    <property type="protein sequence ID" value="KAL0489141.1"/>
    <property type="molecule type" value="Genomic_DNA"/>
</dbReference>
<dbReference type="InterPro" id="IPR036291">
    <property type="entry name" value="NAD(P)-bd_dom_sf"/>
</dbReference>
<dbReference type="PROSITE" id="PS50075">
    <property type="entry name" value="CARRIER"/>
    <property type="match status" value="1"/>
</dbReference>
<dbReference type="FunFam" id="3.30.300.30:FF:000010">
    <property type="entry name" value="Enterobactin synthetase component F"/>
    <property type="match status" value="1"/>
</dbReference>
<protein>
    <submittedName>
        <fullName evidence="4">L-2-aminoadipate reductase LYS2</fullName>
    </submittedName>
</protein>
<dbReference type="InterPro" id="IPR013120">
    <property type="entry name" value="FAR_NAD-bd"/>
</dbReference>
<dbReference type="Gene3D" id="3.30.559.30">
    <property type="entry name" value="Nonribosomal peptide synthetase, condensation domain"/>
    <property type="match status" value="1"/>
</dbReference>
<dbReference type="Gene3D" id="3.40.50.12780">
    <property type="entry name" value="N-terminal domain of ligase-like"/>
    <property type="match status" value="1"/>
</dbReference>
<organism evidence="4 5">
    <name type="scientific">Acrasis kona</name>
    <dbReference type="NCBI Taxonomy" id="1008807"/>
    <lineage>
        <taxon>Eukaryota</taxon>
        <taxon>Discoba</taxon>
        <taxon>Heterolobosea</taxon>
        <taxon>Tetramitia</taxon>
        <taxon>Eutetramitia</taxon>
        <taxon>Acrasidae</taxon>
        <taxon>Acrasis</taxon>
    </lineage>
</organism>
<dbReference type="Gene3D" id="3.30.300.30">
    <property type="match status" value="1"/>
</dbReference>
<dbReference type="Pfam" id="PF07993">
    <property type="entry name" value="NAD_binding_4"/>
    <property type="match status" value="1"/>
</dbReference>
<dbReference type="InterPro" id="IPR036736">
    <property type="entry name" value="ACP-like_sf"/>
</dbReference>
<dbReference type="InterPro" id="IPR009081">
    <property type="entry name" value="PP-bd_ACP"/>
</dbReference>
<dbReference type="InterPro" id="IPR010080">
    <property type="entry name" value="Thioester_reductase-like_dom"/>
</dbReference>
<dbReference type="SUPFAM" id="SSF56801">
    <property type="entry name" value="Acetyl-CoA synthetase-like"/>
    <property type="match status" value="1"/>
</dbReference>
<evidence type="ECO:0000259" key="3">
    <source>
        <dbReference type="PROSITE" id="PS50075"/>
    </source>
</evidence>
<dbReference type="Pfam" id="PF00550">
    <property type="entry name" value="PP-binding"/>
    <property type="match status" value="1"/>
</dbReference>
<dbReference type="NCBIfam" id="TIGR01746">
    <property type="entry name" value="Thioester-redct"/>
    <property type="match status" value="1"/>
</dbReference>
<keyword evidence="5" id="KW-1185">Reference proteome</keyword>
<dbReference type="PANTHER" id="PTHR44845">
    <property type="entry name" value="CARRIER DOMAIN-CONTAINING PROTEIN"/>
    <property type="match status" value="1"/>
</dbReference>
<dbReference type="PROSITE" id="PS00455">
    <property type="entry name" value="AMP_BINDING"/>
    <property type="match status" value="1"/>
</dbReference>
<name>A0AAW2ZK90_9EUKA</name>
<evidence type="ECO:0000313" key="5">
    <source>
        <dbReference type="Proteomes" id="UP001431209"/>
    </source>
</evidence>